<evidence type="ECO:0000256" key="7">
    <source>
        <dbReference type="PIRNR" id="PIRNR037091"/>
    </source>
</evidence>
<dbReference type="GeneID" id="8044905"/>
<dbReference type="Gene3D" id="2.60.40.1230">
    <property type="match status" value="1"/>
</dbReference>
<dbReference type="Pfam" id="PF02296">
    <property type="entry name" value="Alpha_adaptin_C"/>
    <property type="match status" value="1"/>
</dbReference>
<dbReference type="InterPro" id="IPR011989">
    <property type="entry name" value="ARM-like"/>
</dbReference>
<protein>
    <recommendedName>
        <fullName evidence="7">AP-2 complex subunit alpha</fullName>
    </recommendedName>
</protein>
<dbReference type="CGD" id="CAL0000161856">
    <property type="gene designation" value="Cd36_07070"/>
</dbReference>
<organism evidence="12 13">
    <name type="scientific">Candida dubliniensis (strain CD36 / ATCC MYA-646 / CBS 7987 / NCPF 3949 / NRRL Y-17841)</name>
    <name type="common">Yeast</name>
    <dbReference type="NCBI Taxonomy" id="573826"/>
    <lineage>
        <taxon>Eukaryota</taxon>
        <taxon>Fungi</taxon>
        <taxon>Dikarya</taxon>
        <taxon>Ascomycota</taxon>
        <taxon>Saccharomycotina</taxon>
        <taxon>Pichiomycetes</taxon>
        <taxon>Debaryomycetaceae</taxon>
        <taxon>Candida/Lodderomyces clade</taxon>
        <taxon>Candida</taxon>
    </lineage>
</organism>
<feature type="domain" description="Clathrin adaptor alpha/beta/gamma-adaptin appendage Ig-like subdomain" evidence="10">
    <location>
        <begin position="795"/>
        <end position="915"/>
    </location>
</feature>
<evidence type="ECO:0000256" key="2">
    <source>
        <dbReference type="ARBA" id="ARBA00022448"/>
    </source>
</evidence>
<dbReference type="GO" id="GO:0072583">
    <property type="term" value="P:clathrin-dependent endocytosis"/>
    <property type="evidence" value="ECO:0007669"/>
    <property type="project" value="InterPro"/>
</dbReference>
<dbReference type="AlphaFoldDB" id="B9W8E3"/>
<feature type="compositionally biased region" description="Low complexity" evidence="9">
    <location>
        <begin position="573"/>
        <end position="583"/>
    </location>
</feature>
<keyword evidence="3 7" id="KW-0254">Endocytosis</keyword>
<feature type="region of interest" description="Disordered" evidence="9">
    <location>
        <begin position="749"/>
        <end position="777"/>
    </location>
</feature>
<evidence type="ECO:0000313" key="12">
    <source>
        <dbReference type="EMBL" id="CAX45013.1"/>
    </source>
</evidence>
<dbReference type="InterPro" id="IPR009028">
    <property type="entry name" value="Coatomer/calthrin_app_sub_C"/>
</dbReference>
<dbReference type="VEuPathDB" id="FungiDB:CD36_07070"/>
<dbReference type="InterPro" id="IPR050840">
    <property type="entry name" value="Adaptor_Complx_Large_Subunit"/>
</dbReference>
<evidence type="ECO:0000256" key="6">
    <source>
        <dbReference type="ARBA" id="ARBA00023176"/>
    </source>
</evidence>
<dbReference type="SUPFAM" id="SSF49348">
    <property type="entry name" value="Clathrin adaptor appendage domain"/>
    <property type="match status" value="1"/>
</dbReference>
<evidence type="ECO:0000259" key="10">
    <source>
        <dbReference type="SMART" id="SM00809"/>
    </source>
</evidence>
<comment type="similarity">
    <text evidence="7">Belongs to the adaptor complexes large subunit family.</text>
</comment>
<proteinExistence type="inferred from homology"/>
<dbReference type="InterPro" id="IPR003164">
    <property type="entry name" value="Clathrin_a-adaptin_app_sub_C"/>
</dbReference>
<keyword evidence="5 7" id="KW-0472">Membrane</keyword>
<dbReference type="PANTHER" id="PTHR22780">
    <property type="entry name" value="ADAPTIN, ALPHA/GAMMA/EPSILON"/>
    <property type="match status" value="1"/>
</dbReference>
<feature type="region of interest" description="Disordered" evidence="9">
    <location>
        <begin position="570"/>
        <end position="590"/>
    </location>
</feature>
<dbReference type="KEGG" id="cdu:CD36_07070"/>
<dbReference type="Proteomes" id="UP000002605">
    <property type="component" value="Chromosome 1"/>
</dbReference>
<evidence type="ECO:0000256" key="3">
    <source>
        <dbReference type="ARBA" id="ARBA00022583"/>
    </source>
</evidence>
<dbReference type="InterPro" id="IPR002553">
    <property type="entry name" value="Clathrin/coatomer_adapt-like_N"/>
</dbReference>
<dbReference type="RefSeq" id="XP_002417364.1">
    <property type="nucleotide sequence ID" value="XM_002417319.1"/>
</dbReference>
<dbReference type="HOGENOM" id="CLU_003824_1_0_1"/>
<accession>B9W8E3</accession>
<dbReference type="OrthoDB" id="28053at2759"/>
<dbReference type="Gene3D" id="1.25.10.10">
    <property type="entry name" value="Leucine-rich Repeat Variant"/>
    <property type="match status" value="1"/>
</dbReference>
<evidence type="ECO:0000256" key="9">
    <source>
        <dbReference type="SAM" id="MobiDB-lite"/>
    </source>
</evidence>
<dbReference type="GO" id="GO:0030122">
    <property type="term" value="C:AP-2 adaptor complex"/>
    <property type="evidence" value="ECO:0007669"/>
    <property type="project" value="InterPro"/>
</dbReference>
<evidence type="ECO:0000256" key="4">
    <source>
        <dbReference type="ARBA" id="ARBA00022927"/>
    </source>
</evidence>
<comment type="subcellular location">
    <subcellularLocation>
        <location evidence="1">Membrane</location>
        <location evidence="1">Coated pit</location>
        <topology evidence="1">Peripheral membrane protein</topology>
        <orientation evidence="1">Cytoplasmic side</orientation>
    </subcellularLocation>
</comment>
<reference evidence="12 13" key="1">
    <citation type="journal article" date="2009" name="Genome Res.">
        <title>Comparative genomics of the fungal pathogens Candida dubliniensis and Candida albicans.</title>
        <authorList>
            <person name="Jackson A.P."/>
            <person name="Gamble J.A."/>
            <person name="Yeomans T."/>
            <person name="Moran G.P."/>
            <person name="Saunders D."/>
            <person name="Harris D."/>
            <person name="Aslett M."/>
            <person name="Barrell J.F."/>
            <person name="Butler G."/>
            <person name="Citiulo F."/>
            <person name="Coleman D.C."/>
            <person name="de Groot P.W.J."/>
            <person name="Goodwin T.J."/>
            <person name="Quail M.A."/>
            <person name="McQuillan J."/>
            <person name="Munro C.A."/>
            <person name="Pain A."/>
            <person name="Poulter R.T."/>
            <person name="Rajandream M.A."/>
            <person name="Renauld H."/>
            <person name="Spiering M.J."/>
            <person name="Tivey A."/>
            <person name="Gow N.A.R."/>
            <person name="Barrell B."/>
            <person name="Sullivan D.J."/>
            <person name="Berriman M."/>
        </authorList>
    </citation>
    <scope>NUCLEOTIDE SEQUENCE [LARGE SCALE GENOMIC DNA]</scope>
    <source>
        <strain evidence="13">CD36 / ATCC MYA-646 / CBS 7987 / NCPF 3949 / NRRL Y-17841</strain>
    </source>
</reference>
<comment type="function">
    <text evidence="7">Adaptins are components of the adaptor complexes which link clathrin to receptors in coated vesicles. Clathrin-associated protein complexes are believed to interact with the cytoplasmic tails of membrane proteins, leading to their selection and concentration.</text>
</comment>
<name>B9W8E3_CANDC</name>
<keyword evidence="4 7" id="KW-0653">Protein transport</keyword>
<evidence type="ECO:0000256" key="5">
    <source>
        <dbReference type="ARBA" id="ARBA00023136"/>
    </source>
</evidence>
<dbReference type="InterPro" id="IPR012295">
    <property type="entry name" value="TBP_dom_sf"/>
</dbReference>
<dbReference type="Pfam" id="PF01602">
    <property type="entry name" value="Adaptin_N"/>
    <property type="match status" value="2"/>
</dbReference>
<dbReference type="SUPFAM" id="SSF48371">
    <property type="entry name" value="ARM repeat"/>
    <property type="match status" value="1"/>
</dbReference>
<gene>
    <name evidence="11" type="ordered locus">Cd36_07070</name>
    <name evidence="12" type="ORF">CD36_07070</name>
</gene>
<sequence>MSKSQPKSQMKGLTQFIVDLRNSKDQDEEDKKINLEINNIKTKFNNNNNSNLNGYQKKKYVCKLIYIYLIGNPHLVDFGLKESFQLLQSNIFSEKKLGYIAVATLIDNENISISRGINNVSGGGGGNRNKKFTSCKERLNYILENIHTDLVRDLQSNNEEFNCLAIQFIASVFNINTDGNGNNGAIIKESDENSHLWLELIDMVYASVTSPISNPIVKSKASIALKSLLRLYPQVIITNNNWIPRLLKLIDDKDYATIISSIPLLQFILTLQPQYVKSVMPSIAFQLSQIVIEGKCPEPYFYYESPAPWLIVKLLQLVEQLFLLVDQQGSQVLTIDKLDDNTINQLRQVVAKSIQNASQPIKGLPNRNSQSSILFQAVSLAVFLEASPEAISGAMNALLMLLTSNETNTRYLSLDALIKLTARSNSNYLSSSKDNFDRALNIIMKLLRDKDISVRRKALDLLYTICNFDNYNVIISKLLDYFPHADFLLKSELAIKIAVMAEKFATDSTWYVTTMLKLLSIGGGSNSNGVGFMSNEVWERIVQIVVNNESLQKKTCKLLINLLRRPFDQRNVSSPSQKQHQQPPQQPPPPLSESLIKVAAFVLGEFGDQINDIEDLNVIVQFQLLFESYFKVSLLTRAMLLTTFLKFLVKFPNESFVPDIVDLFEIETQSIDLEIQTRAYEYLKLVTLQSDFKLAQNVIKPFPAFNNKVENPLMNRLGSVSRIIGVNRSQSLVMAKNIKSKPVSKSILEEEEEELNTTTEHDPFNEESATTTTTTTTSNGFNSLKLSPNWYAGYHRMLHFDAGIFYEDQLIKITYRIMKNTNELTIKFTIINNARKNINKDITGFTILNLESLANIQDPNYTLHIQTLPESTIKDKTQMEIDIKVRNIIENNESPVLSMTYMCGGSFNQLNLKFPVLLLKTITPTSLATFEEFDKRWNQIGQLLGIEQGEFIHKVNLTHRYNSSNISRLLSRVGLAIVKTTEDNSFDVPIYVASAGILHTQKSNYGVLIMIRGTDQIGKELQIVVRCTGGGVAEVICSTLKEIFTGKF</sequence>
<keyword evidence="2 7" id="KW-0813">Transport</keyword>
<dbReference type="InterPro" id="IPR017104">
    <property type="entry name" value="AP2_complex_asu"/>
</dbReference>
<evidence type="ECO:0000313" key="11">
    <source>
        <dbReference type="CGD" id="CAL0000161856"/>
    </source>
</evidence>
<dbReference type="SMART" id="SM00809">
    <property type="entry name" value="Alpha_adaptinC2"/>
    <property type="match status" value="1"/>
</dbReference>
<dbReference type="eggNOG" id="KOG1077">
    <property type="taxonomic scope" value="Eukaryota"/>
</dbReference>
<evidence type="ECO:0000313" key="13">
    <source>
        <dbReference type="Proteomes" id="UP000002605"/>
    </source>
</evidence>
<keyword evidence="6 7" id="KW-0168">Coated pit</keyword>
<dbReference type="EMBL" id="FM992688">
    <property type="protein sequence ID" value="CAX45013.1"/>
    <property type="molecule type" value="Genomic_DNA"/>
</dbReference>
<dbReference type="InterPro" id="IPR016024">
    <property type="entry name" value="ARM-type_fold"/>
</dbReference>
<dbReference type="GO" id="GO:0035615">
    <property type="term" value="F:clathrin adaptor activity"/>
    <property type="evidence" value="ECO:0007669"/>
    <property type="project" value="InterPro"/>
</dbReference>
<dbReference type="InterPro" id="IPR008152">
    <property type="entry name" value="Clathrin_a/b/g-adaptin_app_Ig"/>
</dbReference>
<evidence type="ECO:0000256" key="1">
    <source>
        <dbReference type="ARBA" id="ARBA00004277"/>
    </source>
</evidence>
<dbReference type="SUPFAM" id="SSF55711">
    <property type="entry name" value="Subdomain of clathrin and coatomer appendage domain"/>
    <property type="match status" value="1"/>
</dbReference>
<keyword evidence="13" id="KW-1185">Reference proteome</keyword>
<feature type="binding site" evidence="8">
    <location>
        <begin position="59"/>
        <end position="63"/>
    </location>
    <ligand>
        <name>a 1,2-diacyl-sn-glycero-3-phospho-(1D-myo-inositol-3,4,5-trisphosphate)</name>
        <dbReference type="ChEBI" id="CHEBI:57836"/>
    </ligand>
</feature>
<dbReference type="GO" id="GO:0006886">
    <property type="term" value="P:intracellular protein transport"/>
    <property type="evidence" value="ECO:0007669"/>
    <property type="project" value="UniProtKB-UniRule"/>
</dbReference>
<dbReference type="InterPro" id="IPR013041">
    <property type="entry name" value="Clathrin_app_Ig-like_sf"/>
</dbReference>
<dbReference type="Gene3D" id="3.30.310.10">
    <property type="entry name" value="TATA-Binding Protein"/>
    <property type="match status" value="1"/>
</dbReference>
<evidence type="ECO:0000256" key="8">
    <source>
        <dbReference type="PIRSR" id="PIRSR037091-1"/>
    </source>
</evidence>
<dbReference type="PIRSF" id="PIRSF037091">
    <property type="entry name" value="AP2_complex_alpha"/>
    <property type="match status" value="1"/>
</dbReference>
<feature type="binding site" evidence="8">
    <location>
        <position position="55"/>
    </location>
    <ligand>
        <name>a 1,2-diacyl-sn-glycero-3-phospho-(1D-myo-inositol-3,4,5-trisphosphate)</name>
        <dbReference type="ChEBI" id="CHEBI:57836"/>
    </ligand>
</feature>
<feature type="binding site" evidence="8">
    <location>
        <position position="43"/>
    </location>
    <ligand>
        <name>a 1,2-diacyl-sn-glycero-3-phospho-(1D-myo-inositol-3,4,5-trisphosphate)</name>
        <dbReference type="ChEBI" id="CHEBI:57836"/>
    </ligand>
</feature>